<gene>
    <name evidence="1" type="ORF">SDC9_195019</name>
</gene>
<dbReference type="AlphaFoldDB" id="A0A645I7U0"/>
<evidence type="ECO:0000313" key="1">
    <source>
        <dbReference type="EMBL" id="MPN47417.1"/>
    </source>
</evidence>
<accession>A0A645I7U0</accession>
<sequence length="102" mass="10638">MASSARVKSGTTSGSGMSFTQGANTAIRFPLMSGLVFSMATMPMGLASSGNNTSLIFNSFLRNSASLPMAQSVICCKYSLASGCFANAMEKDSMALRLEKAM</sequence>
<name>A0A645I7U0_9ZZZZ</name>
<proteinExistence type="predicted"/>
<comment type="caution">
    <text evidence="1">The sequence shown here is derived from an EMBL/GenBank/DDBJ whole genome shotgun (WGS) entry which is preliminary data.</text>
</comment>
<organism evidence="1">
    <name type="scientific">bioreactor metagenome</name>
    <dbReference type="NCBI Taxonomy" id="1076179"/>
    <lineage>
        <taxon>unclassified sequences</taxon>
        <taxon>metagenomes</taxon>
        <taxon>ecological metagenomes</taxon>
    </lineage>
</organism>
<protein>
    <submittedName>
        <fullName evidence="1">Uncharacterized protein</fullName>
    </submittedName>
</protein>
<reference evidence="1" key="1">
    <citation type="submission" date="2019-08" db="EMBL/GenBank/DDBJ databases">
        <authorList>
            <person name="Kucharzyk K."/>
            <person name="Murdoch R.W."/>
            <person name="Higgins S."/>
            <person name="Loffler F."/>
        </authorList>
    </citation>
    <scope>NUCLEOTIDE SEQUENCE</scope>
</reference>
<dbReference type="EMBL" id="VSSQ01108895">
    <property type="protein sequence ID" value="MPN47417.1"/>
    <property type="molecule type" value="Genomic_DNA"/>
</dbReference>